<dbReference type="Proteomes" id="UP000595420">
    <property type="component" value="Chromosome"/>
</dbReference>
<dbReference type="GO" id="GO:0008712">
    <property type="term" value="F:ADP-glyceromanno-heptose 6-epimerase activity"/>
    <property type="evidence" value="ECO:0007669"/>
    <property type="project" value="UniProtKB-UniRule"/>
</dbReference>
<dbReference type="UniPathway" id="UPA00356">
    <property type="reaction ID" value="UER00440"/>
</dbReference>
<dbReference type="InterPro" id="IPR036291">
    <property type="entry name" value="NAD(P)-bd_dom_sf"/>
</dbReference>
<evidence type="ECO:0000256" key="4">
    <source>
        <dbReference type="HAMAP-Rule" id="MF_01601"/>
    </source>
</evidence>
<dbReference type="PANTHER" id="PTHR43103">
    <property type="entry name" value="NUCLEOSIDE-DIPHOSPHATE-SUGAR EPIMERASE"/>
    <property type="match status" value="1"/>
</dbReference>
<reference evidence="7 10" key="3">
    <citation type="submission" date="2016-07" db="EMBL/GenBank/DDBJ databases">
        <title>Draft genome of a psychrotolerant acidophile Acidithiobacillus ferrivorans strain YL15.</title>
        <authorList>
            <person name="Peng T."/>
            <person name="Ma L."/>
            <person name="Nan M."/>
            <person name="An N."/>
            <person name="Wang M."/>
            <person name="Qiu G."/>
            <person name="Zeng W."/>
        </authorList>
    </citation>
    <scope>NUCLEOTIDE SEQUENCE [LARGE SCALE GENOMIC DNA]</scope>
    <source>
        <strain evidence="7 10">YL15</strain>
    </source>
</reference>
<dbReference type="GO" id="GO:0005975">
    <property type="term" value="P:carbohydrate metabolic process"/>
    <property type="evidence" value="ECO:0007669"/>
    <property type="project" value="UniProtKB-UniRule"/>
</dbReference>
<evidence type="ECO:0000313" key="9">
    <source>
        <dbReference type="EMBL" id="SMH64374.1"/>
    </source>
</evidence>
<comment type="caution">
    <text evidence="4">Lacks conserved residue(s) required for the propagation of feature annotation.</text>
</comment>
<organism evidence="6">
    <name type="scientific">Acidithiobacillus ferrivorans</name>
    <dbReference type="NCBI Taxonomy" id="160808"/>
    <lineage>
        <taxon>Bacteria</taxon>
        <taxon>Pseudomonadati</taxon>
        <taxon>Pseudomonadota</taxon>
        <taxon>Acidithiobacillia</taxon>
        <taxon>Acidithiobacillales</taxon>
        <taxon>Acidithiobacillaceae</taxon>
        <taxon>Acidithiobacillus</taxon>
    </lineage>
</organism>
<dbReference type="GO" id="GO:0050661">
    <property type="term" value="F:NADP binding"/>
    <property type="evidence" value="ECO:0007669"/>
    <property type="project" value="InterPro"/>
</dbReference>
<comment type="catalytic activity">
    <reaction evidence="4">
        <text>ADP-D-glycero-beta-D-manno-heptose = ADP-L-glycero-beta-D-manno-heptose</text>
        <dbReference type="Rhea" id="RHEA:17577"/>
        <dbReference type="ChEBI" id="CHEBI:59967"/>
        <dbReference type="ChEBI" id="CHEBI:61506"/>
        <dbReference type="EC" id="5.1.3.20"/>
    </reaction>
</comment>
<comment type="similarity">
    <text evidence="4">Belongs to the NAD(P)-dependent epimerase/dehydratase family. HldD subfamily.</text>
</comment>
<feature type="active site" description="Proton acceptor" evidence="4">
    <location>
        <position position="176"/>
    </location>
</feature>
<accession>A0A060UNY5</accession>
<feature type="binding site" evidence="4">
    <location>
        <position position="168"/>
    </location>
    <ligand>
        <name>NADP(+)</name>
        <dbReference type="ChEBI" id="CHEBI:58349"/>
    </ligand>
</feature>
<evidence type="ECO:0000313" key="8">
    <source>
        <dbReference type="EMBL" id="QQD73999.1"/>
    </source>
</evidence>
<feature type="binding site" evidence="4">
    <location>
        <position position="290"/>
    </location>
    <ligand>
        <name>substrate</name>
    </ligand>
</feature>
<feature type="binding site" evidence="4">
    <location>
        <position position="142"/>
    </location>
    <ligand>
        <name>NADP(+)</name>
        <dbReference type="ChEBI" id="CHEBI:58349"/>
    </ligand>
</feature>
<dbReference type="NCBIfam" id="TIGR02197">
    <property type="entry name" value="heptose_epim"/>
    <property type="match status" value="1"/>
</dbReference>
<comment type="subunit">
    <text evidence="4">Homopentamer.</text>
</comment>
<evidence type="ECO:0000313" key="7">
    <source>
        <dbReference type="EMBL" id="OCB02470.1"/>
    </source>
</evidence>
<feature type="domain" description="NAD-dependent epimerase/dehydratase" evidence="5">
    <location>
        <begin position="3"/>
        <end position="239"/>
    </location>
</feature>
<keyword evidence="2 4" id="KW-0413">Isomerase</keyword>
<dbReference type="InterPro" id="IPR001509">
    <property type="entry name" value="Epimerase_deHydtase"/>
</dbReference>
<evidence type="ECO:0000256" key="2">
    <source>
        <dbReference type="ARBA" id="ARBA00023235"/>
    </source>
</evidence>
<feature type="binding site" evidence="4">
    <location>
        <begin position="74"/>
        <end position="78"/>
    </location>
    <ligand>
        <name>NADP(+)</name>
        <dbReference type="ChEBI" id="CHEBI:58349"/>
    </ligand>
</feature>
<dbReference type="HAMAP" id="MF_01601">
    <property type="entry name" value="Heptose_epimerase"/>
    <property type="match status" value="1"/>
</dbReference>
<dbReference type="EMBL" id="CCCS020000035">
    <property type="protein sequence ID" value="CDQ10347.1"/>
    <property type="molecule type" value="Genomic_DNA"/>
</dbReference>
<comment type="domain">
    <text evidence="4">Contains a large N-terminal NADP-binding domain, and a smaller C-terminal substrate-binding domain.</text>
</comment>
<dbReference type="Pfam" id="PF01370">
    <property type="entry name" value="Epimerase"/>
    <property type="match status" value="1"/>
</dbReference>
<dbReference type="EC" id="5.1.3.20" evidence="4"/>
<feature type="binding site" evidence="4">
    <location>
        <position position="178"/>
    </location>
    <ligand>
        <name>substrate</name>
    </ligand>
</feature>
<keyword evidence="1 4" id="KW-0521">NADP</keyword>
<dbReference type="EMBL" id="LT841305">
    <property type="protein sequence ID" value="SMH64374.1"/>
    <property type="molecule type" value="Genomic_DNA"/>
</dbReference>
<evidence type="ECO:0000313" key="6">
    <source>
        <dbReference type="EMBL" id="CDQ10347.1"/>
    </source>
</evidence>
<feature type="binding site" evidence="4">
    <location>
        <position position="38"/>
    </location>
    <ligand>
        <name>NADP(+)</name>
        <dbReference type="ChEBI" id="CHEBI:58349"/>
    </ligand>
</feature>
<dbReference type="InterPro" id="IPR011912">
    <property type="entry name" value="Heptose_epim"/>
</dbReference>
<dbReference type="Gene3D" id="3.90.25.10">
    <property type="entry name" value="UDP-galactose 4-epimerase, domain 1"/>
    <property type="match status" value="1"/>
</dbReference>
<reference evidence="6" key="2">
    <citation type="submission" date="2014-07" db="EMBL/GenBank/DDBJ databases">
        <title>Initial genome analysis of the psychrotolerant acidophile Acidithiobacillus ferrivorans CF27: insights into iron and sulfur oxidation pathways and into biofilm formation.</title>
        <authorList>
            <person name="Talla E."/>
            <person name="Hedrich S."/>
            <person name="Mangenot S."/>
            <person name="Ji B."/>
            <person name="Johnson D.B."/>
            <person name="Barbe V."/>
            <person name="Bonnefoy V."/>
        </authorList>
    </citation>
    <scope>NUCLEOTIDE SEQUENCE [LARGE SCALE GENOMIC DNA]</scope>
    <source>
        <strain evidence="6">CF27</strain>
    </source>
</reference>
<name>A0A060UNY5_9PROT</name>
<evidence type="ECO:0000256" key="1">
    <source>
        <dbReference type="ARBA" id="ARBA00022857"/>
    </source>
</evidence>
<feature type="binding site" evidence="4">
    <location>
        <begin position="199"/>
        <end position="202"/>
    </location>
    <ligand>
        <name>substrate</name>
    </ligand>
</feature>
<keyword evidence="11" id="KW-1185">Reference proteome</keyword>
<dbReference type="RefSeq" id="WP_035192839.1">
    <property type="nucleotide sequence ID" value="NZ_CCCS020000035.1"/>
</dbReference>
<evidence type="ECO:0000256" key="3">
    <source>
        <dbReference type="ARBA" id="ARBA00023277"/>
    </source>
</evidence>
<dbReference type="SUPFAM" id="SSF51735">
    <property type="entry name" value="NAD(P)-binding Rossmann-fold domains"/>
    <property type="match status" value="1"/>
</dbReference>
<reference evidence="8 12" key="5">
    <citation type="submission" date="2020-07" db="EMBL/GenBank/DDBJ databases">
        <title>Complete genome sequence analysis of Acidithiobacillus ferrivorans XJFY6S-08 reveals extreme environmental adaptation to alpine acid mine drainage.</title>
        <authorList>
            <person name="Yan L."/>
            <person name="Ni Y."/>
        </authorList>
    </citation>
    <scope>NUCLEOTIDE SEQUENCE [LARGE SCALE GENOMIC DNA]</scope>
    <source>
        <strain evidence="8 12">XJFY6S-08</strain>
    </source>
</reference>
<dbReference type="AlphaFoldDB" id="A0A060UNY5"/>
<dbReference type="GO" id="GO:0097171">
    <property type="term" value="P:ADP-L-glycero-beta-D-manno-heptose biosynthetic process"/>
    <property type="evidence" value="ECO:0007669"/>
    <property type="project" value="UniProtKB-UniPathway"/>
</dbReference>
<dbReference type="Proteomes" id="UP000093129">
    <property type="component" value="Unassembled WGS sequence"/>
</dbReference>
<reference evidence="9 11" key="4">
    <citation type="submission" date="2017-03" db="EMBL/GenBank/DDBJ databases">
        <authorList>
            <person name="Regsiter A."/>
            <person name="William W."/>
        </authorList>
    </citation>
    <scope>NUCLEOTIDE SEQUENCE [LARGE SCALE GENOMIC DNA]</scope>
    <source>
        <strain evidence="9">PRJEB5721</strain>
    </source>
</reference>
<dbReference type="Gene3D" id="3.40.50.720">
    <property type="entry name" value="NAD(P)-binding Rossmann-like Domain"/>
    <property type="match status" value="1"/>
</dbReference>
<feature type="binding site" evidence="4">
    <location>
        <begin position="31"/>
        <end position="32"/>
    </location>
    <ligand>
        <name>NADP(+)</name>
        <dbReference type="ChEBI" id="CHEBI:58349"/>
    </ligand>
</feature>
<evidence type="ECO:0000313" key="10">
    <source>
        <dbReference type="Proteomes" id="UP000093129"/>
    </source>
</evidence>
<comment type="pathway">
    <text evidence="4">Nucleotide-sugar biosynthesis; ADP-L-glycero-beta-D-manno-heptose biosynthesis; ADP-L-glycero-beta-D-manno-heptose from D-glycero-beta-D-manno-heptose 7-phosphate: step 4/4.</text>
</comment>
<gene>
    <name evidence="4 6" type="primary">hldD</name>
    <name evidence="8" type="synonym">rfaD</name>
    <name evidence="9" type="synonym">waaD</name>
    <name evidence="9" type="ORF">AFERRI_10407</name>
    <name evidence="6" type="ORF">AFERRI_400128</name>
    <name evidence="7" type="ORF">BBC27_13015</name>
    <name evidence="8" type="ORF">H2515_07225</name>
</gene>
<reference evidence="6" key="1">
    <citation type="submission" date="2014-03" db="EMBL/GenBank/DDBJ databases">
        <authorList>
            <person name="Genoscope - CEA"/>
        </authorList>
    </citation>
    <scope>NUCLEOTIDE SEQUENCE [LARGE SCALE GENOMIC DNA]</scope>
    <source>
        <strain evidence="6">CF27</strain>
    </source>
</reference>
<dbReference type="EMBL" id="MASQ01000095">
    <property type="protein sequence ID" value="OCB02470.1"/>
    <property type="molecule type" value="Genomic_DNA"/>
</dbReference>
<feature type="binding site" evidence="4">
    <location>
        <begin position="10"/>
        <end position="11"/>
    </location>
    <ligand>
        <name>NADP(+)</name>
        <dbReference type="ChEBI" id="CHEBI:58349"/>
    </ligand>
</feature>
<feature type="binding site" evidence="4">
    <location>
        <position position="185"/>
    </location>
    <ligand>
        <name>substrate</name>
    </ligand>
</feature>
<dbReference type="CDD" id="cd05248">
    <property type="entry name" value="ADP_GME_SDR_e"/>
    <property type="match status" value="1"/>
</dbReference>
<protein>
    <recommendedName>
        <fullName evidence="4">ADP-L-glycero-D-manno-heptose-6-epimerase</fullName>
        <ecNumber evidence="4">5.1.3.20</ecNumber>
    </recommendedName>
    <alternativeName>
        <fullName evidence="4">ADP-L-glycero-beta-D-manno-heptose-6-epimerase</fullName>
        <shortName evidence="4">ADP-glyceromanno-heptose 6-epimerase</shortName>
        <shortName evidence="4">ADP-hep 6-epimerase</shortName>
        <shortName evidence="4">AGME</shortName>
    </alternativeName>
</protein>
<feature type="binding site" evidence="4">
    <location>
        <position position="176"/>
    </location>
    <ligand>
        <name>NADP(+)</name>
        <dbReference type="ChEBI" id="CHEBI:58349"/>
    </ligand>
</feature>
<feature type="binding site" evidence="4">
    <location>
        <position position="91"/>
    </location>
    <ligand>
        <name>NADP(+)</name>
        <dbReference type="ChEBI" id="CHEBI:58349"/>
    </ligand>
</feature>
<dbReference type="EMBL" id="CP059488">
    <property type="protein sequence ID" value="QQD73999.1"/>
    <property type="molecule type" value="Genomic_DNA"/>
</dbReference>
<comment type="function">
    <text evidence="4">Catalyzes the interconversion between ADP-D-glycero-beta-D-manno-heptose and ADP-L-glycero-beta-D-manno-heptose via an epimerization at carbon 6 of the heptose.</text>
</comment>
<proteinExistence type="inferred from homology"/>
<evidence type="ECO:0000259" key="5">
    <source>
        <dbReference type="Pfam" id="PF01370"/>
    </source>
</evidence>
<evidence type="ECO:0000313" key="12">
    <source>
        <dbReference type="Proteomes" id="UP000595420"/>
    </source>
</evidence>
<sequence length="329" mass="37467">MYIVTGGAGFIGANLVQALNQRGITDILVVDHLTRADKFLNLTDLEITDYMEAETFLRLVENGHLKGIEAIFHEGACSDTMATDGRYVMENNFTFSKTLLHWCQRHNVPFLYASSASVYGMTGAFVEERAAESPLNIYGFSKFQFDQYLRRMWADLRAPVHGFRYFNVYGPREFHKNRMASVALHFFNQYRQDNHVRLFAGTDGYADGEQRRDFIHIDDVVAVNMHFLDHPHSGIYNVGTGQAQSFNEVAVAVINNLERRADHPAQNLSALQRAQAIRYVSMPEALNGKYQSFTQAEVSKLRSAGYAKPFLTVEQGVDRYVRWLAERPT</sequence>
<feature type="binding site" evidence="4">
    <location>
        <position position="167"/>
    </location>
    <ligand>
        <name>substrate</name>
    </ligand>
</feature>
<feature type="active site" description="Proton acceptor" evidence="4">
    <location>
        <position position="138"/>
    </location>
</feature>
<keyword evidence="3 4" id="KW-0119">Carbohydrate metabolism</keyword>
<feature type="binding site" evidence="4">
    <location>
        <position position="212"/>
    </location>
    <ligand>
        <name>substrate</name>
    </ligand>
</feature>
<dbReference type="PANTHER" id="PTHR43103:SF3">
    <property type="entry name" value="ADP-L-GLYCERO-D-MANNO-HEPTOSE-6-EPIMERASE"/>
    <property type="match status" value="1"/>
</dbReference>
<comment type="cofactor">
    <cofactor evidence="4">
        <name>NADP(+)</name>
        <dbReference type="ChEBI" id="CHEBI:58349"/>
    </cofactor>
    <text evidence="4">Binds 1 NADP(+) per subunit.</text>
</comment>
<dbReference type="Proteomes" id="UP000193925">
    <property type="component" value="Chromosome AFERRI"/>
</dbReference>
<evidence type="ECO:0000313" key="11">
    <source>
        <dbReference type="Proteomes" id="UP000193925"/>
    </source>
</evidence>